<sequence length="90" mass="10427">MKRSIQFVYFNVELHSFEEAQAQGCLYVPSNRTSAWFIPFDEVVELASMYRDVASVGRSYGFVFNGQFYPVENVRQLEKDIFTNDLKIAA</sequence>
<organism evidence="1">
    <name type="scientific">Vibrio alginolyticus</name>
    <dbReference type="NCBI Taxonomy" id="663"/>
    <lineage>
        <taxon>Bacteria</taxon>
        <taxon>Pseudomonadati</taxon>
        <taxon>Pseudomonadota</taxon>
        <taxon>Gammaproteobacteria</taxon>
        <taxon>Vibrionales</taxon>
        <taxon>Vibrionaceae</taxon>
        <taxon>Vibrio</taxon>
    </lineage>
</organism>
<dbReference type="EMBL" id="CP017904">
    <property type="protein sequence ID" value="ARP21704.1"/>
    <property type="molecule type" value="Genomic_DNA"/>
</dbReference>
<reference evidence="1" key="1">
    <citation type="submission" date="2016-10" db="EMBL/GenBank/DDBJ databases">
        <title>The High Quality Genome of Vibrio alginolyticus K01M1.</title>
        <authorList>
            <person name="Wendling C."/>
            <person name="Chibani C.M."/>
            <person name="Hertel R."/>
            <person name="Sproer C."/>
            <person name="Bunk B."/>
            <person name="Overmann J."/>
            <person name="Roth O."/>
            <person name="Liesegang H."/>
        </authorList>
    </citation>
    <scope>NUCLEOTIDE SEQUENCE</scope>
    <source>
        <strain evidence="1">K05K4</strain>
        <plasmid evidence="1">pL289</plasmid>
    </source>
</reference>
<geneLocation type="plasmid" evidence="1">
    <name>pL289</name>
</geneLocation>
<evidence type="ECO:0000313" key="1">
    <source>
        <dbReference type="EMBL" id="ARP21704.1"/>
    </source>
</evidence>
<accession>A0A1W6TLB8</accession>
<proteinExistence type="predicted"/>
<gene>
    <name evidence="1" type="ORF">K05K4_49950</name>
</gene>
<keyword evidence="1" id="KW-0614">Plasmid</keyword>
<name>A0A1W6TLB8_VIBAL</name>
<protein>
    <submittedName>
        <fullName evidence="1">Uncharacterized protein</fullName>
    </submittedName>
</protein>
<dbReference type="AlphaFoldDB" id="A0A1W6TLB8"/>
<dbReference type="RefSeq" id="WP_025767389.1">
    <property type="nucleotide sequence ID" value="NZ_CP017893.1"/>
</dbReference>